<protein>
    <submittedName>
        <fullName evidence="1">Uncharacterized protein</fullName>
    </submittedName>
</protein>
<gene>
    <name evidence="1" type="ORF">VNO77_00039</name>
</gene>
<dbReference type="PANTHER" id="PTHR33052">
    <property type="entry name" value="DUF4228 DOMAIN PROTEIN-RELATED"/>
    <property type="match status" value="1"/>
</dbReference>
<dbReference type="EMBL" id="JAYMYQ010000001">
    <property type="protein sequence ID" value="KAK7358118.1"/>
    <property type="molecule type" value="Genomic_DNA"/>
</dbReference>
<evidence type="ECO:0000313" key="2">
    <source>
        <dbReference type="Proteomes" id="UP001367508"/>
    </source>
</evidence>
<accession>A0AAN9MV24</accession>
<evidence type="ECO:0000313" key="1">
    <source>
        <dbReference type="EMBL" id="KAK7358118.1"/>
    </source>
</evidence>
<dbReference type="AlphaFoldDB" id="A0AAN9MV24"/>
<dbReference type="Pfam" id="PF14009">
    <property type="entry name" value="PADRE"/>
    <property type="match status" value="1"/>
</dbReference>
<dbReference type="Proteomes" id="UP001367508">
    <property type="component" value="Unassembled WGS sequence"/>
</dbReference>
<sequence length="251" mass="28472">MSKLLCKSFAALANEVSLSCAPLLHCSKKFYCSELQSSASKHHFMLQFNIAGIVHVSSDHKQMLACRDEQGKAKLARLFFKSFVSVLEMGNAASCTPSLIPNGVIKVLFLDGRLEAYTKPIRAAELMLEYPGQFVCDSSYLKVGHRIQGLLADEELERRKFYFLLPMELFYSVLTHEEMSSLNYKASRAVKHGSFNNLGKIFPVLSEFCMFPSELKRIEADSEVVREPEPVERYSKQRSWRPALETIDETP</sequence>
<dbReference type="InterPro" id="IPR025322">
    <property type="entry name" value="PADRE_dom"/>
</dbReference>
<comment type="caution">
    <text evidence="1">The sequence shown here is derived from an EMBL/GenBank/DDBJ whole genome shotgun (WGS) entry which is preliminary data.</text>
</comment>
<organism evidence="1 2">
    <name type="scientific">Canavalia gladiata</name>
    <name type="common">Sword bean</name>
    <name type="synonym">Dolichos gladiatus</name>
    <dbReference type="NCBI Taxonomy" id="3824"/>
    <lineage>
        <taxon>Eukaryota</taxon>
        <taxon>Viridiplantae</taxon>
        <taxon>Streptophyta</taxon>
        <taxon>Embryophyta</taxon>
        <taxon>Tracheophyta</taxon>
        <taxon>Spermatophyta</taxon>
        <taxon>Magnoliopsida</taxon>
        <taxon>eudicotyledons</taxon>
        <taxon>Gunneridae</taxon>
        <taxon>Pentapetalae</taxon>
        <taxon>rosids</taxon>
        <taxon>fabids</taxon>
        <taxon>Fabales</taxon>
        <taxon>Fabaceae</taxon>
        <taxon>Papilionoideae</taxon>
        <taxon>50 kb inversion clade</taxon>
        <taxon>NPAAA clade</taxon>
        <taxon>indigoferoid/millettioid clade</taxon>
        <taxon>Phaseoleae</taxon>
        <taxon>Canavalia</taxon>
    </lineage>
</organism>
<reference evidence="1 2" key="1">
    <citation type="submission" date="2024-01" db="EMBL/GenBank/DDBJ databases">
        <title>The genomes of 5 underutilized Papilionoideae crops provide insights into root nodulation and disease resistanc.</title>
        <authorList>
            <person name="Jiang F."/>
        </authorList>
    </citation>
    <scope>NUCLEOTIDE SEQUENCE [LARGE SCALE GENOMIC DNA]</scope>
    <source>
        <strain evidence="1">LVBAO_FW01</strain>
        <tissue evidence="1">Leaves</tissue>
    </source>
</reference>
<proteinExistence type="predicted"/>
<keyword evidence="2" id="KW-1185">Reference proteome</keyword>
<name>A0AAN9MV24_CANGL</name>